<evidence type="ECO:0000256" key="5">
    <source>
        <dbReference type="ARBA" id="ARBA00022989"/>
    </source>
</evidence>
<accession>A0A4U8Q166</accession>
<dbReference type="EMBL" id="QGQD01000097">
    <property type="protein sequence ID" value="TLC98306.1"/>
    <property type="molecule type" value="Genomic_DNA"/>
</dbReference>
<dbReference type="RefSeq" id="WP_138003867.1">
    <property type="nucleotide sequence ID" value="NZ_JBHTNY010000006.1"/>
</dbReference>
<feature type="domain" description="ABC transmembrane type-1" evidence="8">
    <location>
        <begin position="73"/>
        <end position="283"/>
    </location>
</feature>
<gene>
    <name evidence="9" type="primary">lacF_38</name>
    <name evidence="9" type="ORF">DSM106044_04822</name>
</gene>
<feature type="transmembrane region" description="Helical" evidence="7">
    <location>
        <begin position="152"/>
        <end position="177"/>
    </location>
</feature>
<evidence type="ECO:0000256" key="7">
    <source>
        <dbReference type="RuleBase" id="RU363032"/>
    </source>
</evidence>
<keyword evidence="2 7" id="KW-0813">Transport</keyword>
<keyword evidence="10" id="KW-1185">Reference proteome</keyword>
<name>A0A4U8Q166_9FIRM</name>
<dbReference type="PANTHER" id="PTHR43005:SF1">
    <property type="entry name" value="SPERMIDINE_PUTRESCINE TRANSPORT SYSTEM PERMEASE PROTEIN"/>
    <property type="match status" value="1"/>
</dbReference>
<dbReference type="SUPFAM" id="SSF161098">
    <property type="entry name" value="MetI-like"/>
    <property type="match status" value="1"/>
</dbReference>
<comment type="caution">
    <text evidence="9">The sequence shown here is derived from an EMBL/GenBank/DDBJ whole genome shotgun (WGS) entry which is preliminary data.</text>
</comment>
<evidence type="ECO:0000256" key="2">
    <source>
        <dbReference type="ARBA" id="ARBA00022448"/>
    </source>
</evidence>
<evidence type="ECO:0000313" key="10">
    <source>
        <dbReference type="Proteomes" id="UP000306509"/>
    </source>
</evidence>
<dbReference type="AlphaFoldDB" id="A0A4U8Q166"/>
<dbReference type="Proteomes" id="UP000306509">
    <property type="component" value="Unassembled WGS sequence"/>
</dbReference>
<feature type="transmembrane region" description="Helical" evidence="7">
    <location>
        <begin position="12"/>
        <end position="37"/>
    </location>
</feature>
<sequence length="295" mass="32530">MKRKSSSAVMSKLIYLVPALVVILIFFMWPIIMTIYYSFTNLALTGTAAANLEFVGLDNYKKLLDDPAVINSIIMTLIFTVGSVAGQSLLGFIIAYLMKHKNKTFRRIVGPIILAGWVMPEIVCAVCAYSFFNDKGTLNAILSLVGISKIPWLFKYPMFAVILANIWHGTAFSMMVYQSALDNVSEEVQESAKLDGISSLQNIFYIILPIIKETIMTNTMLITLMTLGGFGMIYVMTGGGPGTATQTLPVLMYIRAFKNYQLGYGTAISMILLVLSVLFSIFYTRVAGKGMEEGS</sequence>
<evidence type="ECO:0000256" key="1">
    <source>
        <dbReference type="ARBA" id="ARBA00004651"/>
    </source>
</evidence>
<evidence type="ECO:0000256" key="4">
    <source>
        <dbReference type="ARBA" id="ARBA00022692"/>
    </source>
</evidence>
<keyword evidence="3" id="KW-1003">Cell membrane</keyword>
<feature type="transmembrane region" description="Helical" evidence="7">
    <location>
        <begin position="262"/>
        <end position="283"/>
    </location>
</feature>
<evidence type="ECO:0000256" key="3">
    <source>
        <dbReference type="ARBA" id="ARBA00022475"/>
    </source>
</evidence>
<organism evidence="9 10">
    <name type="scientific">Robinsoniella peoriensis</name>
    <dbReference type="NCBI Taxonomy" id="180332"/>
    <lineage>
        <taxon>Bacteria</taxon>
        <taxon>Bacillati</taxon>
        <taxon>Bacillota</taxon>
        <taxon>Clostridia</taxon>
        <taxon>Lachnospirales</taxon>
        <taxon>Lachnospiraceae</taxon>
        <taxon>Robinsoniella</taxon>
    </lineage>
</organism>
<evidence type="ECO:0000256" key="6">
    <source>
        <dbReference type="ARBA" id="ARBA00023136"/>
    </source>
</evidence>
<keyword evidence="6 7" id="KW-0472">Membrane</keyword>
<keyword evidence="5 7" id="KW-1133">Transmembrane helix</keyword>
<reference evidence="9 10" key="1">
    <citation type="journal article" date="2019" name="Anaerobe">
        <title>Detection of Robinsoniella peoriensis in multiple bone samples of a trauma patient.</title>
        <authorList>
            <person name="Schrottner P."/>
            <person name="Hartwich K."/>
            <person name="Bunk B."/>
            <person name="Schober I."/>
            <person name="Helbig S."/>
            <person name="Rudolph W.W."/>
            <person name="Gunzer F."/>
        </authorList>
    </citation>
    <scope>NUCLEOTIDE SEQUENCE [LARGE SCALE GENOMIC DNA]</scope>
    <source>
        <strain evidence="9 10">DSM 106044</strain>
    </source>
</reference>
<dbReference type="PROSITE" id="PS50928">
    <property type="entry name" value="ABC_TM1"/>
    <property type="match status" value="1"/>
</dbReference>
<protein>
    <submittedName>
        <fullName evidence="9">Lactose transport system permease protein LacF</fullName>
    </submittedName>
</protein>
<dbReference type="CDD" id="cd06261">
    <property type="entry name" value="TM_PBP2"/>
    <property type="match status" value="1"/>
</dbReference>
<dbReference type="GO" id="GO:0055085">
    <property type="term" value="P:transmembrane transport"/>
    <property type="evidence" value="ECO:0007669"/>
    <property type="project" value="InterPro"/>
</dbReference>
<keyword evidence="4 7" id="KW-0812">Transmembrane</keyword>
<proteinExistence type="inferred from homology"/>
<dbReference type="GO" id="GO:0005886">
    <property type="term" value="C:plasma membrane"/>
    <property type="evidence" value="ECO:0007669"/>
    <property type="project" value="UniProtKB-SubCell"/>
</dbReference>
<dbReference type="Gene3D" id="1.10.3720.10">
    <property type="entry name" value="MetI-like"/>
    <property type="match status" value="1"/>
</dbReference>
<comment type="subcellular location">
    <subcellularLocation>
        <location evidence="1 7">Cell membrane</location>
        <topology evidence="1 7">Multi-pass membrane protein</topology>
    </subcellularLocation>
</comment>
<dbReference type="InterPro" id="IPR000515">
    <property type="entry name" value="MetI-like"/>
</dbReference>
<evidence type="ECO:0000313" key="9">
    <source>
        <dbReference type="EMBL" id="TLC98306.1"/>
    </source>
</evidence>
<feature type="transmembrane region" description="Helical" evidence="7">
    <location>
        <begin position="73"/>
        <end position="97"/>
    </location>
</feature>
<comment type="similarity">
    <text evidence="7">Belongs to the binding-protein-dependent transport system permease family.</text>
</comment>
<dbReference type="InterPro" id="IPR035906">
    <property type="entry name" value="MetI-like_sf"/>
</dbReference>
<feature type="transmembrane region" description="Helical" evidence="7">
    <location>
        <begin position="221"/>
        <end position="242"/>
    </location>
</feature>
<dbReference type="Pfam" id="PF00528">
    <property type="entry name" value="BPD_transp_1"/>
    <property type="match status" value="1"/>
</dbReference>
<feature type="transmembrane region" description="Helical" evidence="7">
    <location>
        <begin position="109"/>
        <end position="132"/>
    </location>
</feature>
<dbReference type="PANTHER" id="PTHR43005">
    <property type="entry name" value="BLR7065 PROTEIN"/>
    <property type="match status" value="1"/>
</dbReference>
<evidence type="ECO:0000259" key="8">
    <source>
        <dbReference type="PROSITE" id="PS50928"/>
    </source>
</evidence>